<reference evidence="2 3" key="1">
    <citation type="journal article" date="2019" name="Nat. Ecol. Evol.">
        <title>Megaphylogeny resolves global patterns of mushroom evolution.</title>
        <authorList>
            <person name="Varga T."/>
            <person name="Krizsan K."/>
            <person name="Foldi C."/>
            <person name="Dima B."/>
            <person name="Sanchez-Garcia M."/>
            <person name="Sanchez-Ramirez S."/>
            <person name="Szollosi G.J."/>
            <person name="Szarkandi J.G."/>
            <person name="Papp V."/>
            <person name="Albert L."/>
            <person name="Andreopoulos W."/>
            <person name="Angelini C."/>
            <person name="Antonin V."/>
            <person name="Barry K.W."/>
            <person name="Bougher N.L."/>
            <person name="Buchanan P."/>
            <person name="Buyck B."/>
            <person name="Bense V."/>
            <person name="Catcheside P."/>
            <person name="Chovatia M."/>
            <person name="Cooper J."/>
            <person name="Damon W."/>
            <person name="Desjardin D."/>
            <person name="Finy P."/>
            <person name="Geml J."/>
            <person name="Haridas S."/>
            <person name="Hughes K."/>
            <person name="Justo A."/>
            <person name="Karasinski D."/>
            <person name="Kautmanova I."/>
            <person name="Kiss B."/>
            <person name="Kocsube S."/>
            <person name="Kotiranta H."/>
            <person name="LaButti K.M."/>
            <person name="Lechner B.E."/>
            <person name="Liimatainen K."/>
            <person name="Lipzen A."/>
            <person name="Lukacs Z."/>
            <person name="Mihaltcheva S."/>
            <person name="Morgado L.N."/>
            <person name="Niskanen T."/>
            <person name="Noordeloos M.E."/>
            <person name="Ohm R.A."/>
            <person name="Ortiz-Santana B."/>
            <person name="Ovrebo C."/>
            <person name="Racz N."/>
            <person name="Riley R."/>
            <person name="Savchenko A."/>
            <person name="Shiryaev A."/>
            <person name="Soop K."/>
            <person name="Spirin V."/>
            <person name="Szebenyi C."/>
            <person name="Tomsovsky M."/>
            <person name="Tulloss R.E."/>
            <person name="Uehling J."/>
            <person name="Grigoriev I.V."/>
            <person name="Vagvolgyi C."/>
            <person name="Papp T."/>
            <person name="Martin F.M."/>
            <person name="Miettinen O."/>
            <person name="Hibbett D.S."/>
            <person name="Nagy L.G."/>
        </authorList>
    </citation>
    <scope>NUCLEOTIDE SEQUENCE [LARGE SCALE GENOMIC DNA]</scope>
    <source>
        <strain evidence="2 3">CBS 166.37</strain>
    </source>
</reference>
<dbReference type="Proteomes" id="UP000308652">
    <property type="component" value="Unassembled WGS sequence"/>
</dbReference>
<feature type="region of interest" description="Disordered" evidence="1">
    <location>
        <begin position="111"/>
        <end position="133"/>
    </location>
</feature>
<feature type="compositionally biased region" description="Basic residues" evidence="1">
    <location>
        <begin position="117"/>
        <end position="133"/>
    </location>
</feature>
<dbReference type="Gene3D" id="3.30.190.20">
    <property type="match status" value="1"/>
</dbReference>
<dbReference type="STRING" id="68775.A0A5C3LJM2"/>
<proteinExistence type="predicted"/>
<accession>A0A5C3LJM2</accession>
<dbReference type="InterPro" id="IPR023674">
    <property type="entry name" value="Ribosomal_uL1-like"/>
</dbReference>
<dbReference type="EMBL" id="ML213686">
    <property type="protein sequence ID" value="TFK32126.1"/>
    <property type="molecule type" value="Genomic_DNA"/>
</dbReference>
<evidence type="ECO:0000313" key="2">
    <source>
        <dbReference type="EMBL" id="TFK32126.1"/>
    </source>
</evidence>
<dbReference type="SUPFAM" id="SSF56808">
    <property type="entry name" value="Ribosomal protein L1"/>
    <property type="match status" value="1"/>
</dbReference>
<organism evidence="2 3">
    <name type="scientific">Crucibulum laeve</name>
    <dbReference type="NCBI Taxonomy" id="68775"/>
    <lineage>
        <taxon>Eukaryota</taxon>
        <taxon>Fungi</taxon>
        <taxon>Dikarya</taxon>
        <taxon>Basidiomycota</taxon>
        <taxon>Agaricomycotina</taxon>
        <taxon>Agaricomycetes</taxon>
        <taxon>Agaricomycetidae</taxon>
        <taxon>Agaricales</taxon>
        <taxon>Agaricineae</taxon>
        <taxon>Nidulariaceae</taxon>
        <taxon>Crucibulum</taxon>
    </lineage>
</organism>
<protein>
    <submittedName>
        <fullName evidence="2">Uncharacterized protein</fullName>
    </submittedName>
</protein>
<sequence length="133" mass="15247">MLTPPPLTLLLLPQLSHPFPLSCAIRIYLCPYPSFRNGLLCCLRKMVVDGDESSQFIKGMIAEVAVSSVRGSVKEFLADTTGEKRRNFVEIIEFQISLKNYNPQRDKRFSGTVRLPHVPRPHVNLHSRQCRRR</sequence>
<name>A0A5C3LJM2_9AGAR</name>
<evidence type="ECO:0000256" key="1">
    <source>
        <dbReference type="SAM" id="MobiDB-lite"/>
    </source>
</evidence>
<dbReference type="OrthoDB" id="2449818at2759"/>
<keyword evidence="3" id="KW-1185">Reference proteome</keyword>
<gene>
    <name evidence="2" type="ORF">BDQ12DRAFT_692984</name>
</gene>
<evidence type="ECO:0000313" key="3">
    <source>
        <dbReference type="Proteomes" id="UP000308652"/>
    </source>
</evidence>
<dbReference type="AlphaFoldDB" id="A0A5C3LJM2"/>